<evidence type="ECO:0000256" key="4">
    <source>
        <dbReference type="ARBA" id="ARBA00022803"/>
    </source>
</evidence>
<reference evidence="11" key="1">
    <citation type="journal article" date="2020" name="Stud. Mycol.">
        <title>101 Dothideomycetes genomes: a test case for predicting lifestyles and emergence of pathogens.</title>
        <authorList>
            <person name="Haridas S."/>
            <person name="Albert R."/>
            <person name="Binder M."/>
            <person name="Bloem J."/>
            <person name="Labutti K."/>
            <person name="Salamov A."/>
            <person name="Andreopoulos B."/>
            <person name="Baker S."/>
            <person name="Barry K."/>
            <person name="Bills G."/>
            <person name="Bluhm B."/>
            <person name="Cannon C."/>
            <person name="Castanera R."/>
            <person name="Culley D."/>
            <person name="Daum C."/>
            <person name="Ezra D."/>
            <person name="Gonzalez J."/>
            <person name="Henrissat B."/>
            <person name="Kuo A."/>
            <person name="Liang C."/>
            <person name="Lipzen A."/>
            <person name="Lutzoni F."/>
            <person name="Magnuson J."/>
            <person name="Mondo S."/>
            <person name="Nolan M."/>
            <person name="Ohm R."/>
            <person name="Pangilinan J."/>
            <person name="Park H.-J."/>
            <person name="Ramirez L."/>
            <person name="Alfaro M."/>
            <person name="Sun H."/>
            <person name="Tritt A."/>
            <person name="Yoshinaga Y."/>
            <person name="Zwiers L.-H."/>
            <person name="Turgeon B."/>
            <person name="Goodwin S."/>
            <person name="Spatafora J."/>
            <person name="Crous P."/>
            <person name="Grigoriev I."/>
        </authorList>
    </citation>
    <scope>NUCLEOTIDE SEQUENCE</scope>
    <source>
        <strain evidence="11">CBS 113979</strain>
    </source>
</reference>
<dbReference type="PANTHER" id="PTHR14017">
    <property type="entry name" value="LYSINE-SPECIFIC DEMETHYLASE"/>
    <property type="match status" value="1"/>
</dbReference>
<evidence type="ECO:0000313" key="11">
    <source>
        <dbReference type="EMBL" id="KAF1991451.1"/>
    </source>
</evidence>
<dbReference type="Gene3D" id="1.25.40.10">
    <property type="entry name" value="Tetratricopeptide repeat domain"/>
    <property type="match status" value="3"/>
</dbReference>
<feature type="compositionally biased region" description="Low complexity" evidence="10">
    <location>
        <begin position="480"/>
        <end position="493"/>
    </location>
</feature>
<feature type="compositionally biased region" description="Low complexity" evidence="10">
    <location>
        <begin position="538"/>
        <end position="548"/>
    </location>
</feature>
<dbReference type="EMBL" id="ML977139">
    <property type="protein sequence ID" value="KAF1991451.1"/>
    <property type="molecule type" value="Genomic_DNA"/>
</dbReference>
<feature type="compositionally biased region" description="Basic and acidic residues" evidence="10">
    <location>
        <begin position="740"/>
        <end position="774"/>
    </location>
</feature>
<feature type="repeat" description="TPR" evidence="9">
    <location>
        <begin position="49"/>
        <end position="82"/>
    </location>
</feature>
<protein>
    <submittedName>
        <fullName evidence="11">TPR-like protein</fullName>
    </submittedName>
</protein>
<feature type="region of interest" description="Disordered" evidence="10">
    <location>
        <begin position="413"/>
        <end position="871"/>
    </location>
</feature>
<evidence type="ECO:0000256" key="3">
    <source>
        <dbReference type="ARBA" id="ARBA00022737"/>
    </source>
</evidence>
<dbReference type="PROSITE" id="PS50005">
    <property type="entry name" value="TPR"/>
    <property type="match status" value="7"/>
</dbReference>
<feature type="compositionally biased region" description="Pro residues" evidence="10">
    <location>
        <begin position="789"/>
        <end position="808"/>
    </location>
</feature>
<accession>A0A6G1HE02</accession>
<sequence>MATQGSPTVAMALHPHGPPPPHALANGHVPMQQHAPPPGRPHDLQIQNEEIWIQLGSFAELLGEYDNALHSYEQALRHNQWSVRAMQAISCILRSKDMFQGAIDYLRQILKIDNNNGEVWGSLGHCYLMQDNLQEAYSAYQQALYHLQDPKEPKLWYGIGILYDRYGSLEHAEEAFSQVMRMEPRFEKANEIYFRLGIIYKQQQKYTQSLECFKYIVTDPPKPLTEEDIWFQIGHVHEQQKDYDSAKLAYGRVLDRDPNHAKVLQQLGWLFHQQSTSFQSQEKAIEYLEKSVNSDQGDAQSWYLLGRCYMSQQKYPKAYEAYQQAVYRDGRNPTFWCSIGVLYYQINQYRDALDAYSRAIRLNPNISEVWYDLGTLYESCNNQTADALDAYQRAADLDPSNVHIKARLQLLQNGQPTNGMPNQNSAPLPQDVHPQAYQPAAMNGPPQQWTGLGPSQAPSGPPPPPFDRGTRLAEIQHTGQPQHQQLPPQQLNPYEGRESIRPPMPHPQSQPRPMSPRQEPLRHAYPEPARSAPPPRRGSPSPRSHSAAINHYPGPREIQNMPPGPPGPPGPPSQLPPHQQAQPNRIANPNYGPHPSSASVPPPPPPTSGINGPHGLARNQHGRPFTPPPEVRPIVENRPASAGSGYPHQYQHHANPSGPSSIAGGAPPPASALAAAETAARDREDRPPSVAPKRHREWEEDNGINPKPPMNDEKRQRMDEPPQHVRRVSPPPREPTPSQREAEARREDARRAEERRAEEHRRHNDGYHPSEAAHHPPPSSLFAPNGVTQPPPPPQQQPPPQQPTPHLPEPVKSEERERRERDPIEPASRKMDVDEDYDDDDVEEGSNRNGTAPVRSERNSPRSAGTEQKRE</sequence>
<dbReference type="GO" id="GO:0005634">
    <property type="term" value="C:nucleus"/>
    <property type="evidence" value="ECO:0007669"/>
    <property type="project" value="UniProtKB-SubCell"/>
</dbReference>
<feature type="compositionally biased region" description="Pro residues" evidence="10">
    <location>
        <begin position="562"/>
        <end position="575"/>
    </location>
</feature>
<evidence type="ECO:0000256" key="5">
    <source>
        <dbReference type="ARBA" id="ARBA00023015"/>
    </source>
</evidence>
<dbReference type="SMART" id="SM00028">
    <property type="entry name" value="TPR"/>
    <property type="match status" value="10"/>
</dbReference>
<evidence type="ECO:0000256" key="8">
    <source>
        <dbReference type="ARBA" id="ARBA00061082"/>
    </source>
</evidence>
<dbReference type="Pfam" id="PF14559">
    <property type="entry name" value="TPR_19"/>
    <property type="match status" value="1"/>
</dbReference>
<feature type="repeat" description="TPR" evidence="9">
    <location>
        <begin position="190"/>
        <end position="223"/>
    </location>
</feature>
<dbReference type="Proteomes" id="UP000800041">
    <property type="component" value="Unassembled WGS sequence"/>
</dbReference>
<gene>
    <name evidence="11" type="ORF">K402DRAFT_388854</name>
</gene>
<evidence type="ECO:0000256" key="6">
    <source>
        <dbReference type="ARBA" id="ARBA00023163"/>
    </source>
</evidence>
<feature type="repeat" description="TPR" evidence="9">
    <location>
        <begin position="333"/>
        <end position="366"/>
    </location>
</feature>
<evidence type="ECO:0000256" key="9">
    <source>
        <dbReference type="PROSITE-ProRule" id="PRU00339"/>
    </source>
</evidence>
<feature type="compositionally biased region" description="Polar residues" evidence="10">
    <location>
        <begin position="576"/>
        <end position="587"/>
    </location>
</feature>
<dbReference type="FunFam" id="1.25.40.10:FF:000078">
    <property type="entry name" value="Transcriptional corepressor Cyc8"/>
    <property type="match status" value="1"/>
</dbReference>
<evidence type="ECO:0000313" key="12">
    <source>
        <dbReference type="Proteomes" id="UP000800041"/>
    </source>
</evidence>
<dbReference type="Pfam" id="PF13181">
    <property type="entry name" value="TPR_8"/>
    <property type="match status" value="3"/>
</dbReference>
<feature type="compositionally biased region" description="Acidic residues" evidence="10">
    <location>
        <begin position="833"/>
        <end position="844"/>
    </location>
</feature>
<keyword evidence="6" id="KW-0804">Transcription</keyword>
<dbReference type="PROSITE" id="PS50293">
    <property type="entry name" value="TPR_REGION"/>
    <property type="match status" value="1"/>
</dbReference>
<feature type="repeat" description="TPR" evidence="9">
    <location>
        <begin position="153"/>
        <end position="186"/>
    </location>
</feature>
<dbReference type="InterPro" id="IPR011990">
    <property type="entry name" value="TPR-like_helical_dom_sf"/>
</dbReference>
<keyword evidence="12" id="KW-1185">Reference proteome</keyword>
<dbReference type="FunFam" id="1.25.40.10:FF:000403">
    <property type="entry name" value="General transcriptional repressor, putative"/>
    <property type="match status" value="1"/>
</dbReference>
<feature type="compositionally biased region" description="Low complexity" evidence="10">
    <location>
        <begin position="654"/>
        <end position="678"/>
    </location>
</feature>
<feature type="compositionally biased region" description="Polar residues" evidence="10">
    <location>
        <begin position="861"/>
        <end position="871"/>
    </location>
</feature>
<proteinExistence type="inferred from homology"/>
<evidence type="ECO:0000256" key="2">
    <source>
        <dbReference type="ARBA" id="ARBA00022491"/>
    </source>
</evidence>
<evidence type="ECO:0000256" key="10">
    <source>
        <dbReference type="SAM" id="MobiDB-lite"/>
    </source>
</evidence>
<dbReference type="InterPro" id="IPR051630">
    <property type="entry name" value="Corepressor-Demethylase"/>
</dbReference>
<feature type="repeat" description="TPR" evidence="9">
    <location>
        <begin position="299"/>
        <end position="332"/>
    </location>
</feature>
<feature type="repeat" description="TPR" evidence="9">
    <location>
        <begin position="227"/>
        <end position="260"/>
    </location>
</feature>
<dbReference type="AlphaFoldDB" id="A0A6G1HE02"/>
<feature type="compositionally biased region" description="Basic and acidic residues" evidence="10">
    <location>
        <begin position="710"/>
        <end position="723"/>
    </location>
</feature>
<keyword evidence="4 9" id="KW-0802">TPR repeat</keyword>
<keyword evidence="7" id="KW-0539">Nucleus</keyword>
<dbReference type="Pfam" id="PF12895">
    <property type="entry name" value="ANAPC3"/>
    <property type="match status" value="1"/>
</dbReference>
<keyword evidence="3" id="KW-0677">Repeat</keyword>
<keyword evidence="2" id="KW-0678">Repressor</keyword>
<dbReference type="OrthoDB" id="418911at2759"/>
<dbReference type="PANTHER" id="PTHR14017:SF1">
    <property type="entry name" value="LD02225P"/>
    <property type="match status" value="1"/>
</dbReference>
<feature type="repeat" description="TPR" evidence="9">
    <location>
        <begin position="117"/>
        <end position="150"/>
    </location>
</feature>
<comment type="similarity">
    <text evidence="8">Belongs to the CYC8/SSN6 family.</text>
</comment>
<evidence type="ECO:0000256" key="1">
    <source>
        <dbReference type="ARBA" id="ARBA00004123"/>
    </source>
</evidence>
<evidence type="ECO:0000256" key="7">
    <source>
        <dbReference type="ARBA" id="ARBA00023242"/>
    </source>
</evidence>
<feature type="compositionally biased region" description="Polar residues" evidence="10">
    <location>
        <begin position="413"/>
        <end position="427"/>
    </location>
</feature>
<feature type="region of interest" description="Disordered" evidence="10">
    <location>
        <begin position="1"/>
        <end position="43"/>
    </location>
</feature>
<feature type="compositionally biased region" description="Basic and acidic residues" evidence="10">
    <location>
        <begin position="809"/>
        <end position="832"/>
    </location>
</feature>
<organism evidence="11 12">
    <name type="scientific">Aulographum hederae CBS 113979</name>
    <dbReference type="NCBI Taxonomy" id="1176131"/>
    <lineage>
        <taxon>Eukaryota</taxon>
        <taxon>Fungi</taxon>
        <taxon>Dikarya</taxon>
        <taxon>Ascomycota</taxon>
        <taxon>Pezizomycotina</taxon>
        <taxon>Dothideomycetes</taxon>
        <taxon>Pleosporomycetidae</taxon>
        <taxon>Aulographales</taxon>
        <taxon>Aulographaceae</taxon>
    </lineage>
</organism>
<dbReference type="GO" id="GO:0017053">
    <property type="term" value="C:transcription repressor complex"/>
    <property type="evidence" value="ECO:0007669"/>
    <property type="project" value="TreeGrafter"/>
</dbReference>
<dbReference type="GO" id="GO:0000122">
    <property type="term" value="P:negative regulation of transcription by RNA polymerase II"/>
    <property type="evidence" value="ECO:0007669"/>
    <property type="project" value="TreeGrafter"/>
</dbReference>
<feature type="compositionally biased region" description="Pro residues" evidence="10">
    <location>
        <begin position="502"/>
        <end position="514"/>
    </location>
</feature>
<dbReference type="GO" id="GO:0031490">
    <property type="term" value="F:chromatin DNA binding"/>
    <property type="evidence" value="ECO:0007669"/>
    <property type="project" value="TreeGrafter"/>
</dbReference>
<dbReference type="SUPFAM" id="SSF48452">
    <property type="entry name" value="TPR-like"/>
    <property type="match status" value="2"/>
</dbReference>
<name>A0A6G1HE02_9PEZI</name>
<dbReference type="GO" id="GO:0000978">
    <property type="term" value="F:RNA polymerase II cis-regulatory region sequence-specific DNA binding"/>
    <property type="evidence" value="ECO:0007669"/>
    <property type="project" value="TreeGrafter"/>
</dbReference>
<comment type="subcellular location">
    <subcellularLocation>
        <location evidence="1">Nucleus</location>
    </subcellularLocation>
</comment>
<dbReference type="InterPro" id="IPR019734">
    <property type="entry name" value="TPR_rpt"/>
</dbReference>
<keyword evidence="5" id="KW-0805">Transcription regulation</keyword>